<keyword evidence="1" id="KW-0472">Membrane</keyword>
<keyword evidence="4" id="KW-1185">Reference proteome</keyword>
<evidence type="ECO:0000313" key="4">
    <source>
        <dbReference type="Proteomes" id="UP000188533"/>
    </source>
</evidence>
<reference evidence="3 4" key="1">
    <citation type="submission" date="2016-08" db="EMBL/GenBank/DDBJ databases">
        <authorList>
            <consortium name="Lentinula edodes genome sequencing consortium"/>
            <person name="Sakamoto Y."/>
            <person name="Nakade K."/>
            <person name="Sato S."/>
            <person name="Yoshida Y."/>
            <person name="Miyazaki K."/>
            <person name="Natsume S."/>
            <person name="Konno N."/>
        </authorList>
    </citation>
    <scope>NUCLEOTIDE SEQUENCE [LARGE SCALE GENOMIC DNA]</scope>
    <source>
        <strain evidence="3 4">NBRC 111202</strain>
    </source>
</reference>
<keyword evidence="1" id="KW-0812">Transmembrane</keyword>
<dbReference type="PANTHER" id="PTHR40465:SF1">
    <property type="entry name" value="DUF6534 DOMAIN-CONTAINING PROTEIN"/>
    <property type="match status" value="1"/>
</dbReference>
<feature type="transmembrane region" description="Helical" evidence="1">
    <location>
        <begin position="211"/>
        <end position="233"/>
    </location>
</feature>
<dbReference type="InterPro" id="IPR045339">
    <property type="entry name" value="DUF6534"/>
</dbReference>
<evidence type="ECO:0000256" key="1">
    <source>
        <dbReference type="SAM" id="Phobius"/>
    </source>
</evidence>
<feature type="domain" description="DUF6534" evidence="2">
    <location>
        <begin position="176"/>
        <end position="261"/>
    </location>
</feature>
<feature type="transmembrane region" description="Helical" evidence="1">
    <location>
        <begin position="169"/>
        <end position="191"/>
    </location>
</feature>
<gene>
    <name evidence="3" type="ORF">LENED_007449</name>
</gene>
<dbReference type="Pfam" id="PF20152">
    <property type="entry name" value="DUF6534"/>
    <property type="match status" value="1"/>
</dbReference>
<proteinExistence type="predicted"/>
<evidence type="ECO:0000259" key="2">
    <source>
        <dbReference type="Pfam" id="PF20152"/>
    </source>
</evidence>
<feature type="transmembrane region" description="Helical" evidence="1">
    <location>
        <begin position="239"/>
        <end position="258"/>
    </location>
</feature>
<dbReference type="AlphaFoldDB" id="A0A1Q3EED6"/>
<feature type="transmembrane region" description="Helical" evidence="1">
    <location>
        <begin position="127"/>
        <end position="149"/>
    </location>
</feature>
<feature type="transmembrane region" description="Helical" evidence="1">
    <location>
        <begin position="23"/>
        <end position="45"/>
    </location>
</feature>
<feature type="transmembrane region" description="Helical" evidence="1">
    <location>
        <begin position="94"/>
        <end position="115"/>
    </location>
</feature>
<feature type="transmembrane region" description="Helical" evidence="1">
    <location>
        <begin position="57"/>
        <end position="82"/>
    </location>
</feature>
<keyword evidence="1" id="KW-1133">Transmembrane helix</keyword>
<protein>
    <recommendedName>
        <fullName evidence="2">DUF6534 domain-containing protein</fullName>
    </recommendedName>
</protein>
<dbReference type="Proteomes" id="UP000188533">
    <property type="component" value="Unassembled WGS sequence"/>
</dbReference>
<organism evidence="3 4">
    <name type="scientific">Lentinula edodes</name>
    <name type="common">Shiitake mushroom</name>
    <name type="synonym">Lentinus edodes</name>
    <dbReference type="NCBI Taxonomy" id="5353"/>
    <lineage>
        <taxon>Eukaryota</taxon>
        <taxon>Fungi</taxon>
        <taxon>Dikarya</taxon>
        <taxon>Basidiomycota</taxon>
        <taxon>Agaricomycotina</taxon>
        <taxon>Agaricomycetes</taxon>
        <taxon>Agaricomycetidae</taxon>
        <taxon>Agaricales</taxon>
        <taxon>Marasmiineae</taxon>
        <taxon>Omphalotaceae</taxon>
        <taxon>Lentinula</taxon>
    </lineage>
</organism>
<evidence type="ECO:0000313" key="3">
    <source>
        <dbReference type="EMBL" id="GAW05585.1"/>
    </source>
</evidence>
<reference evidence="3 4" key="2">
    <citation type="submission" date="2017-02" db="EMBL/GenBank/DDBJ databases">
        <title>A genome survey and senescence transcriptome analysis in Lentinula edodes.</title>
        <authorList>
            <person name="Sakamoto Y."/>
            <person name="Nakade K."/>
            <person name="Sato S."/>
            <person name="Yoshida Y."/>
            <person name="Miyazaki K."/>
            <person name="Natsume S."/>
            <person name="Konno N."/>
        </authorList>
    </citation>
    <scope>NUCLEOTIDE SEQUENCE [LARGE SCALE GENOMIC DNA]</scope>
    <source>
        <strain evidence="3 4">NBRC 111202</strain>
    </source>
</reference>
<sequence>MSSEPASAFPPGVDISELSGPLIIAYILHWGLFGTLSIQIYLYYLAFPSDRTVIKSVVYGIFLIEIIQTILVTHDAFAIFGYGFGSFESLTKMYFDWFTVPVMSGIVAFIGQTFYAYRIRAISQSNLVPAFIIIVSLTSSIAAFMTGAYSYQAGNVLTLRQSIKTSTVVGIWCAAAALGDIVIAVCMTYYLSQKDSGLAETHAIVTKFIRLTIETGSVTAIVALLNFIFFFVFPDTGYYGVPALIMPKLYANSVLMVLNARIKIIGGRATYISTFDAGHGPRNAHNGATEFNVHESSMHFRVITSSRTGENTEDTELSMNELIFAGAGGNEVPKILDGGQTENIKRFSVVGFHPILPWRHSIFFFRFPPFVPKIKLSST</sequence>
<comment type="caution">
    <text evidence="3">The sequence shown here is derived from an EMBL/GenBank/DDBJ whole genome shotgun (WGS) entry which is preliminary data.</text>
</comment>
<dbReference type="PANTHER" id="PTHR40465">
    <property type="entry name" value="CHROMOSOME 1, WHOLE GENOME SHOTGUN SEQUENCE"/>
    <property type="match status" value="1"/>
</dbReference>
<accession>A0A1Q3EED6</accession>
<dbReference type="EMBL" id="BDGU01000257">
    <property type="protein sequence ID" value="GAW05585.1"/>
    <property type="molecule type" value="Genomic_DNA"/>
</dbReference>
<name>A0A1Q3EED6_LENED</name>